<protein>
    <submittedName>
        <fullName evidence="3">Uncharacterized protein</fullName>
    </submittedName>
</protein>
<proteinExistence type="predicted"/>
<accession>A0A9P8AHF9</accession>
<evidence type="ECO:0000313" key="3">
    <source>
        <dbReference type="EMBL" id="KAG7193302.1"/>
    </source>
</evidence>
<keyword evidence="2" id="KW-1133">Transmembrane helix</keyword>
<keyword evidence="4" id="KW-1185">Reference proteome</keyword>
<dbReference type="AlphaFoldDB" id="A0A9P8AHF9"/>
<keyword evidence="2" id="KW-0472">Membrane</keyword>
<feature type="compositionally biased region" description="Basic and acidic residues" evidence="1">
    <location>
        <begin position="112"/>
        <end position="122"/>
    </location>
</feature>
<feature type="transmembrane region" description="Helical" evidence="2">
    <location>
        <begin position="213"/>
        <end position="240"/>
    </location>
</feature>
<feature type="transmembrane region" description="Helical" evidence="2">
    <location>
        <begin position="182"/>
        <end position="201"/>
    </location>
</feature>
<feature type="region of interest" description="Disordered" evidence="1">
    <location>
        <begin position="81"/>
        <end position="140"/>
    </location>
</feature>
<organism evidence="3 4">
    <name type="scientific">Scheffersomyces spartinae</name>
    <dbReference type="NCBI Taxonomy" id="45513"/>
    <lineage>
        <taxon>Eukaryota</taxon>
        <taxon>Fungi</taxon>
        <taxon>Dikarya</taxon>
        <taxon>Ascomycota</taxon>
        <taxon>Saccharomycotina</taxon>
        <taxon>Pichiomycetes</taxon>
        <taxon>Debaryomycetaceae</taxon>
        <taxon>Scheffersomyces</taxon>
    </lineage>
</organism>
<feature type="region of interest" description="Disordered" evidence="1">
    <location>
        <begin position="409"/>
        <end position="428"/>
    </location>
</feature>
<sequence length="533" mass="58262">MAGRRRLVYRQDPDGMYRARPEVQPAETKSSKKGSVLGTAPSQPTLDKPAAAPVVAQPKYMVEPEDNELITCEFKVPNWDLETDSPIAPEPPTSKSAEFVVPADASTTASAARRDSPQRESKVPLSSPVAATATSTVPSSPIAHTKTVPVYGDNGVYLDLNAPGSPVLESFSAVSGQHDLKTLLLGGVLGFVVAHLKLLLLSHTKDIASTIKIGILFTLLILASCGWMGLITMSDLLLLISNGRSLISSTISGKNSQVNATINPIVPEEMHNKEEKPETIKIFEAPVAQQQPPNVQVPLTVPVSASNLVDHTEQPQERLFVVPATDSNSDHHDKLSVLTEESIPEKSSQHSRPRARSLSPIQQKKHRPSNVYVNITPYKATPRKNSDQKPQSLGLPRSRSAAEWQPRLSAASNGFNPPPFARTPSGGIPSRVHLVHHLKDSAPLHRQSMDNSAIQYKKLPPEPDHDEDPEDLPFINKVNSLTSEELKRMNRERRASTEMNLGRSMSNASKRSTLQTRANYTKFVSNVPEIVQY</sequence>
<dbReference type="Proteomes" id="UP000790833">
    <property type="component" value="Unassembled WGS sequence"/>
</dbReference>
<feature type="region of interest" description="Disordered" evidence="1">
    <location>
        <begin position="339"/>
        <end position="404"/>
    </location>
</feature>
<keyword evidence="2" id="KW-0812">Transmembrane</keyword>
<feature type="compositionally biased region" description="Basic and acidic residues" evidence="1">
    <location>
        <begin position="9"/>
        <end position="21"/>
    </location>
</feature>
<dbReference type="EMBL" id="JAHMUF010000012">
    <property type="protein sequence ID" value="KAG7193302.1"/>
    <property type="molecule type" value="Genomic_DNA"/>
</dbReference>
<feature type="region of interest" description="Disordered" evidence="1">
    <location>
        <begin position="1"/>
        <end position="51"/>
    </location>
</feature>
<evidence type="ECO:0000256" key="1">
    <source>
        <dbReference type="SAM" id="MobiDB-lite"/>
    </source>
</evidence>
<reference evidence="3" key="1">
    <citation type="submission" date="2021-03" db="EMBL/GenBank/DDBJ databases">
        <authorList>
            <person name="Palmer J.M."/>
        </authorList>
    </citation>
    <scope>NUCLEOTIDE SEQUENCE</scope>
    <source>
        <strain evidence="3">ARV_011</strain>
    </source>
</reference>
<comment type="caution">
    <text evidence="3">The sequence shown here is derived from an EMBL/GenBank/DDBJ whole genome shotgun (WGS) entry which is preliminary data.</text>
</comment>
<dbReference type="GeneID" id="66114087"/>
<feature type="compositionally biased region" description="Polar residues" evidence="1">
    <location>
        <begin position="497"/>
        <end position="513"/>
    </location>
</feature>
<name>A0A9P8AHF9_9ASCO</name>
<gene>
    <name evidence="3" type="ORF">KQ657_000713</name>
</gene>
<evidence type="ECO:0000313" key="4">
    <source>
        <dbReference type="Proteomes" id="UP000790833"/>
    </source>
</evidence>
<feature type="region of interest" description="Disordered" evidence="1">
    <location>
        <begin position="491"/>
        <end position="513"/>
    </location>
</feature>
<evidence type="ECO:0000256" key="2">
    <source>
        <dbReference type="SAM" id="Phobius"/>
    </source>
</evidence>
<dbReference type="RefSeq" id="XP_043048850.1">
    <property type="nucleotide sequence ID" value="XM_043191543.1"/>
</dbReference>